<keyword evidence="4 6" id="KW-1133">Transmembrane helix</keyword>
<feature type="transmembrane region" description="Helical" evidence="6">
    <location>
        <begin position="36"/>
        <end position="55"/>
    </location>
</feature>
<sequence>MGVDSSEARSKAVEQEVQDENDLAAMGHAQAMPRKFGVVSMLSLAFCVLGTWSTFAQDLSSGLENGGPVTILWGLVLVTVCNLCIALSLGELVSSMPTALGQAYWVSRLLGGGGGSGGGNDASPASPTTAAVGRVASYYCAWINTFGWWTLGASQIAFMTDFLLGMKVVFDNDWTGAGTGWIQFLVYLAVTVFLTCCNLVFCRREKVLPWFNNFVGVCFVGLFFVFILALLITVGVRHHPGHEPRLAFQPARFVFGTWINETGWSNGVTWFIGLVQAAYGLTAFDSAIHMVEEIPAPRTNMPRIVFLAVAMGAASGFVFMVVCLFCIQSVDGVMNGPTGLPFMDLLTSTIGLQGSAVLLALFIFNGLGQGVSILTTGSRMTWGFARDGGLPWSNTFAAVNPTWKVPANALLLQGGLVGLVGVLYTFADTVLEAILSVSTIALTISYAMPIIALMVAGRDKLPPGPFTLGPRLGPVCNGVSVVYCAITTVFFLFPGSPNPGASDMNYAIAVFGVMMVIATVFWFVRGRADYLQTQGAAERIIYAQAEMGMNHTESPERKNI</sequence>
<comment type="subcellular location">
    <subcellularLocation>
        <location evidence="1">Membrane</location>
        <topology evidence="1">Multi-pass membrane protein</topology>
    </subcellularLocation>
</comment>
<dbReference type="Proteomes" id="UP000076874">
    <property type="component" value="Unassembled WGS sequence"/>
</dbReference>
<organism evidence="7 8">
    <name type="scientific">Niveomyces insectorum RCEF 264</name>
    <dbReference type="NCBI Taxonomy" id="1081102"/>
    <lineage>
        <taxon>Eukaryota</taxon>
        <taxon>Fungi</taxon>
        <taxon>Dikarya</taxon>
        <taxon>Ascomycota</taxon>
        <taxon>Pezizomycotina</taxon>
        <taxon>Sordariomycetes</taxon>
        <taxon>Hypocreomycetidae</taxon>
        <taxon>Hypocreales</taxon>
        <taxon>Cordycipitaceae</taxon>
        <taxon>Niveomyces</taxon>
    </lineage>
</organism>
<dbReference type="GO" id="GO:0006865">
    <property type="term" value="P:amino acid transport"/>
    <property type="evidence" value="ECO:0007669"/>
    <property type="project" value="InterPro"/>
</dbReference>
<evidence type="ECO:0000256" key="3">
    <source>
        <dbReference type="ARBA" id="ARBA00022692"/>
    </source>
</evidence>
<dbReference type="STRING" id="1081102.A0A167WYG1"/>
<evidence type="ECO:0000313" key="8">
    <source>
        <dbReference type="Proteomes" id="UP000076874"/>
    </source>
</evidence>
<feature type="transmembrane region" description="Helical" evidence="6">
    <location>
        <begin position="409"/>
        <end position="427"/>
    </location>
</feature>
<dbReference type="PROSITE" id="PS00218">
    <property type="entry name" value="AMINO_ACID_PERMEASE_1"/>
    <property type="match status" value="1"/>
</dbReference>
<dbReference type="InterPro" id="IPR004840">
    <property type="entry name" value="Amino_acid_permease_CS"/>
</dbReference>
<evidence type="ECO:0000256" key="4">
    <source>
        <dbReference type="ARBA" id="ARBA00022989"/>
    </source>
</evidence>
<gene>
    <name evidence="7" type="ORF">SPI_02971</name>
</gene>
<feature type="transmembrane region" description="Helical" evidence="6">
    <location>
        <begin position="146"/>
        <end position="169"/>
    </location>
</feature>
<dbReference type="Gene3D" id="1.20.1740.10">
    <property type="entry name" value="Amino acid/polyamine transporter I"/>
    <property type="match status" value="1"/>
</dbReference>
<dbReference type="PANTHER" id="PTHR45649">
    <property type="entry name" value="AMINO-ACID PERMEASE BAT1"/>
    <property type="match status" value="1"/>
</dbReference>
<reference evidence="7 8" key="1">
    <citation type="journal article" date="2016" name="Genome Biol. Evol.">
        <title>Divergent and convergent evolution of fungal pathogenicity.</title>
        <authorList>
            <person name="Shang Y."/>
            <person name="Xiao G."/>
            <person name="Zheng P."/>
            <person name="Cen K."/>
            <person name="Zhan S."/>
            <person name="Wang C."/>
        </authorList>
    </citation>
    <scope>NUCLEOTIDE SEQUENCE [LARGE SCALE GENOMIC DNA]</scope>
    <source>
        <strain evidence="7 8">RCEF 264</strain>
    </source>
</reference>
<dbReference type="GO" id="GO:0016020">
    <property type="term" value="C:membrane"/>
    <property type="evidence" value="ECO:0007669"/>
    <property type="project" value="UniProtKB-SubCell"/>
</dbReference>
<dbReference type="PANTHER" id="PTHR45649:SF22">
    <property type="entry name" value="TRANSPORTER, PUTATIVE (EUROFUNG)-RELATED"/>
    <property type="match status" value="1"/>
</dbReference>
<feature type="transmembrane region" description="Helical" evidence="6">
    <location>
        <begin position="433"/>
        <end position="455"/>
    </location>
</feature>
<dbReference type="Pfam" id="PF13520">
    <property type="entry name" value="AA_permease_2"/>
    <property type="match status" value="1"/>
</dbReference>
<keyword evidence="2" id="KW-0813">Transport</keyword>
<accession>A0A167WYG1</accession>
<keyword evidence="3 6" id="KW-0812">Transmembrane</keyword>
<feature type="transmembrane region" description="Helical" evidence="6">
    <location>
        <begin position="506"/>
        <end position="524"/>
    </location>
</feature>
<name>A0A167WYG1_9HYPO</name>
<evidence type="ECO:0000256" key="1">
    <source>
        <dbReference type="ARBA" id="ARBA00004141"/>
    </source>
</evidence>
<evidence type="ECO:0000256" key="5">
    <source>
        <dbReference type="ARBA" id="ARBA00023136"/>
    </source>
</evidence>
<dbReference type="InterPro" id="IPR002293">
    <property type="entry name" value="AA/rel_permease1"/>
</dbReference>
<dbReference type="EMBL" id="AZHD01000004">
    <property type="protein sequence ID" value="OAA64324.1"/>
    <property type="molecule type" value="Genomic_DNA"/>
</dbReference>
<protein>
    <submittedName>
        <fullName evidence="7">Amino acid permease family protein</fullName>
    </submittedName>
</protein>
<dbReference type="GO" id="GO:0022857">
    <property type="term" value="F:transmembrane transporter activity"/>
    <property type="evidence" value="ECO:0007669"/>
    <property type="project" value="InterPro"/>
</dbReference>
<evidence type="ECO:0000256" key="2">
    <source>
        <dbReference type="ARBA" id="ARBA00022448"/>
    </source>
</evidence>
<feature type="transmembrane region" description="Helical" evidence="6">
    <location>
        <begin position="267"/>
        <end position="284"/>
    </location>
</feature>
<feature type="transmembrane region" description="Helical" evidence="6">
    <location>
        <begin position="181"/>
        <end position="202"/>
    </location>
</feature>
<evidence type="ECO:0000256" key="6">
    <source>
        <dbReference type="SAM" id="Phobius"/>
    </source>
</evidence>
<comment type="caution">
    <text evidence="7">The sequence shown here is derived from an EMBL/GenBank/DDBJ whole genome shotgun (WGS) entry which is preliminary data.</text>
</comment>
<feature type="transmembrane region" description="Helical" evidence="6">
    <location>
        <begin position="475"/>
        <end position="494"/>
    </location>
</feature>
<dbReference type="OrthoDB" id="2417308at2759"/>
<keyword evidence="8" id="KW-1185">Reference proteome</keyword>
<dbReference type="AlphaFoldDB" id="A0A167WYG1"/>
<feature type="transmembrane region" description="Helical" evidence="6">
    <location>
        <begin position="304"/>
        <end position="330"/>
    </location>
</feature>
<keyword evidence="5 6" id="KW-0472">Membrane</keyword>
<feature type="transmembrane region" description="Helical" evidence="6">
    <location>
        <begin position="67"/>
        <end position="89"/>
    </location>
</feature>
<feature type="transmembrane region" description="Helical" evidence="6">
    <location>
        <begin position="350"/>
        <end position="374"/>
    </location>
</feature>
<feature type="transmembrane region" description="Helical" evidence="6">
    <location>
        <begin position="214"/>
        <end position="236"/>
    </location>
</feature>
<proteinExistence type="predicted"/>
<evidence type="ECO:0000313" key="7">
    <source>
        <dbReference type="EMBL" id="OAA64324.1"/>
    </source>
</evidence>
<dbReference type="PIRSF" id="PIRSF006060">
    <property type="entry name" value="AA_transporter"/>
    <property type="match status" value="1"/>
</dbReference>